<dbReference type="eggNOG" id="COG1846">
    <property type="taxonomic scope" value="Bacteria"/>
</dbReference>
<evidence type="ECO:0000259" key="4">
    <source>
        <dbReference type="PROSITE" id="PS50995"/>
    </source>
</evidence>
<dbReference type="GO" id="GO:0003677">
    <property type="term" value="F:DNA binding"/>
    <property type="evidence" value="ECO:0007669"/>
    <property type="project" value="UniProtKB-KW"/>
</dbReference>
<dbReference type="SUPFAM" id="SSF46785">
    <property type="entry name" value="Winged helix' DNA-binding domain"/>
    <property type="match status" value="1"/>
</dbReference>
<evidence type="ECO:0000256" key="2">
    <source>
        <dbReference type="ARBA" id="ARBA00023125"/>
    </source>
</evidence>
<dbReference type="AlphaFoldDB" id="I1YJS7"/>
<dbReference type="PROSITE" id="PS50995">
    <property type="entry name" value="HTH_MARR_2"/>
    <property type="match status" value="1"/>
</dbReference>
<dbReference type="PATRIC" id="fig|754477.3.peg.1999"/>
<dbReference type="HOGENOM" id="CLU_083287_3_0_6"/>
<dbReference type="Pfam" id="PF01047">
    <property type="entry name" value="MarR"/>
    <property type="match status" value="1"/>
</dbReference>
<keyword evidence="2" id="KW-0238">DNA-binding</keyword>
<protein>
    <submittedName>
        <fullName evidence="5">Organic hydroperoxide resistance transcriptional regulator</fullName>
    </submittedName>
</protein>
<dbReference type="PANTHER" id="PTHR42756">
    <property type="entry name" value="TRANSCRIPTIONAL REGULATOR, MARR"/>
    <property type="match status" value="1"/>
</dbReference>
<keyword evidence="3" id="KW-0804">Transcription</keyword>
<dbReference type="InterPro" id="IPR036388">
    <property type="entry name" value="WH-like_DNA-bd_sf"/>
</dbReference>
<dbReference type="SMART" id="SM00347">
    <property type="entry name" value="HTH_MARR"/>
    <property type="match status" value="1"/>
</dbReference>
<dbReference type="InterPro" id="IPR036390">
    <property type="entry name" value="WH_DNA-bd_sf"/>
</dbReference>
<dbReference type="InterPro" id="IPR000835">
    <property type="entry name" value="HTH_MarR-typ"/>
</dbReference>
<proteinExistence type="predicted"/>
<dbReference type="PRINTS" id="PR00598">
    <property type="entry name" value="HTHMARR"/>
</dbReference>
<dbReference type="GO" id="GO:0003700">
    <property type="term" value="F:DNA-binding transcription factor activity"/>
    <property type="evidence" value="ECO:0007669"/>
    <property type="project" value="InterPro"/>
</dbReference>
<keyword evidence="1" id="KW-0805">Transcription regulation</keyword>
<name>I1YJS7_METFJ</name>
<dbReference type="KEGG" id="mec:Q7C_2031"/>
<dbReference type="Proteomes" id="UP000009145">
    <property type="component" value="Chromosome"/>
</dbReference>
<accession>I1YJS7</accession>
<dbReference type="OrthoDB" id="9806864at2"/>
<dbReference type="Gene3D" id="1.10.10.10">
    <property type="entry name" value="Winged helix-like DNA-binding domain superfamily/Winged helix DNA-binding domain"/>
    <property type="match status" value="1"/>
</dbReference>
<evidence type="ECO:0000313" key="6">
    <source>
        <dbReference type="Proteomes" id="UP000009145"/>
    </source>
</evidence>
<evidence type="ECO:0000256" key="3">
    <source>
        <dbReference type="ARBA" id="ARBA00023163"/>
    </source>
</evidence>
<organism evidence="5 6">
    <name type="scientific">Methylophaga frappieri (strain ATCC BAA-2434 / DSM 25690 / JAM7)</name>
    <dbReference type="NCBI Taxonomy" id="754477"/>
    <lineage>
        <taxon>Bacteria</taxon>
        <taxon>Pseudomonadati</taxon>
        <taxon>Pseudomonadota</taxon>
        <taxon>Gammaproteobacteria</taxon>
        <taxon>Thiotrichales</taxon>
        <taxon>Piscirickettsiaceae</taxon>
        <taxon>Methylophaga</taxon>
    </lineage>
</organism>
<reference evidence="5 6" key="1">
    <citation type="journal article" date="2012" name="J. Bacteriol.">
        <title>Complete genome sequences of Methylophaga sp. strain JAM1 and Methylophaga sp. strain JAM7.</title>
        <authorList>
            <person name="Villeneuve C."/>
            <person name="Martineau C."/>
            <person name="Mauffrey F."/>
            <person name="Villemur R."/>
        </authorList>
    </citation>
    <scope>NUCLEOTIDE SEQUENCE [LARGE SCALE GENOMIC DNA]</scope>
    <source>
        <strain evidence="5 6">JAM7</strain>
    </source>
</reference>
<evidence type="ECO:0000256" key="1">
    <source>
        <dbReference type="ARBA" id="ARBA00023015"/>
    </source>
</evidence>
<evidence type="ECO:0000313" key="5">
    <source>
        <dbReference type="EMBL" id="AFJ03170.1"/>
    </source>
</evidence>
<dbReference type="STRING" id="754477.Q7C_2031"/>
<feature type="domain" description="HTH marR-type" evidence="4">
    <location>
        <begin position="6"/>
        <end position="136"/>
    </location>
</feature>
<keyword evidence="6" id="KW-1185">Reference proteome</keyword>
<dbReference type="RefSeq" id="WP_014704589.1">
    <property type="nucleotide sequence ID" value="NC_017856.1"/>
</dbReference>
<gene>
    <name evidence="5" type="ordered locus">Q7C_2031</name>
</gene>
<dbReference type="EMBL" id="CP003380">
    <property type="protein sequence ID" value="AFJ03170.1"/>
    <property type="molecule type" value="Genomic_DNA"/>
</dbReference>
<dbReference type="PANTHER" id="PTHR42756:SF1">
    <property type="entry name" value="TRANSCRIPTIONAL REPRESSOR OF EMRAB OPERON"/>
    <property type="match status" value="1"/>
</dbReference>
<sequence>MGPRLNEQVCFALYSTSGTITRAYQRLLAPHRLTYPQFVVMMSLWHHDGATQKAIAESIGITKGTLSPILKNLEMNGYITRNSPPGNDRIKSVFLTTAGKTLAEQGERIAEQALCATGLTLTEANDVIRLCTKIKDHLG</sequence>